<keyword evidence="4" id="KW-0808">Transferase</keyword>
<dbReference type="PANTHER" id="PTHR43206">
    <property type="entry name" value="AMINOTRANSFERASE"/>
    <property type="match status" value="1"/>
</dbReference>
<dbReference type="InterPro" id="IPR015422">
    <property type="entry name" value="PyrdxlP-dep_Trfase_small"/>
</dbReference>
<evidence type="ECO:0000256" key="4">
    <source>
        <dbReference type="ARBA" id="ARBA00022679"/>
    </source>
</evidence>
<dbReference type="InterPro" id="IPR015424">
    <property type="entry name" value="PyrdxlP-dep_Trfase"/>
</dbReference>
<comment type="similarity">
    <text evidence="2">Belongs to the class-III pyridoxal-phosphate-dependent aminotransferase family.</text>
</comment>
<dbReference type="GO" id="GO:0030170">
    <property type="term" value="F:pyridoxal phosphate binding"/>
    <property type="evidence" value="ECO:0007669"/>
    <property type="project" value="InterPro"/>
</dbReference>
<dbReference type="GO" id="GO:0008483">
    <property type="term" value="F:transaminase activity"/>
    <property type="evidence" value="ECO:0007669"/>
    <property type="project" value="UniProtKB-KW"/>
</dbReference>
<evidence type="ECO:0000313" key="7">
    <source>
        <dbReference type="Proteomes" id="UP000001593"/>
    </source>
</evidence>
<dbReference type="PANTHER" id="PTHR43206:SF1">
    <property type="entry name" value="4-AMINOBUTYRATE AMINOTRANSFERASE, MITOCHONDRIAL"/>
    <property type="match status" value="1"/>
</dbReference>
<dbReference type="Proteomes" id="UP000001593">
    <property type="component" value="Unassembled WGS sequence"/>
</dbReference>
<proteinExistence type="inferred from homology"/>
<evidence type="ECO:0000256" key="1">
    <source>
        <dbReference type="ARBA" id="ARBA00001933"/>
    </source>
</evidence>
<reference evidence="6 7" key="1">
    <citation type="journal article" date="2007" name="Science">
        <title>Sea anemone genome reveals ancestral eumetazoan gene repertoire and genomic organization.</title>
        <authorList>
            <person name="Putnam N.H."/>
            <person name="Srivastava M."/>
            <person name="Hellsten U."/>
            <person name="Dirks B."/>
            <person name="Chapman J."/>
            <person name="Salamov A."/>
            <person name="Terry A."/>
            <person name="Shapiro H."/>
            <person name="Lindquist E."/>
            <person name="Kapitonov V.V."/>
            <person name="Jurka J."/>
            <person name="Genikhovich G."/>
            <person name="Grigoriev I.V."/>
            <person name="Lucas S.M."/>
            <person name="Steele R.E."/>
            <person name="Finnerty J.R."/>
            <person name="Technau U."/>
            <person name="Martindale M.Q."/>
            <person name="Rokhsar D.S."/>
        </authorList>
    </citation>
    <scope>NUCLEOTIDE SEQUENCE [LARGE SCALE GENOMIC DNA]</scope>
    <source>
        <strain evidence="7">CH2 X CH6</strain>
    </source>
</reference>
<evidence type="ECO:0000256" key="5">
    <source>
        <dbReference type="ARBA" id="ARBA00022898"/>
    </source>
</evidence>
<name>A7SY55_NEMVE</name>
<dbReference type="AlphaFoldDB" id="A7SY55"/>
<dbReference type="SUPFAM" id="SSF53383">
    <property type="entry name" value="PLP-dependent transferases"/>
    <property type="match status" value="1"/>
</dbReference>
<dbReference type="InterPro" id="IPR005814">
    <property type="entry name" value="Aminotrans_3"/>
</dbReference>
<evidence type="ECO:0000256" key="3">
    <source>
        <dbReference type="ARBA" id="ARBA00022576"/>
    </source>
</evidence>
<dbReference type="InParanoid" id="A7SY55"/>
<feature type="non-terminal residue" evidence="6">
    <location>
        <position position="1"/>
    </location>
</feature>
<accession>A7SY55</accession>
<dbReference type="FunFam" id="3.40.640.10:FF:000282">
    <property type="entry name" value="Predicted protein"/>
    <property type="match status" value="1"/>
</dbReference>
<protein>
    <submittedName>
        <fullName evidence="6">Uncharacterized protein</fullName>
    </submittedName>
</protein>
<evidence type="ECO:0000313" key="6">
    <source>
        <dbReference type="EMBL" id="EDO31358.1"/>
    </source>
</evidence>
<organism evidence="6 7">
    <name type="scientific">Nematostella vectensis</name>
    <name type="common">Starlet sea anemone</name>
    <dbReference type="NCBI Taxonomy" id="45351"/>
    <lineage>
        <taxon>Eukaryota</taxon>
        <taxon>Metazoa</taxon>
        <taxon>Cnidaria</taxon>
        <taxon>Anthozoa</taxon>
        <taxon>Hexacorallia</taxon>
        <taxon>Actiniaria</taxon>
        <taxon>Edwardsiidae</taxon>
        <taxon>Nematostella</taxon>
    </lineage>
</organism>
<keyword evidence="5" id="KW-0663">Pyridoxal phosphate</keyword>
<keyword evidence="7" id="KW-1185">Reference proteome</keyword>
<keyword evidence="3" id="KW-0032">Aminotransferase</keyword>
<gene>
    <name evidence="6" type="ORF">NEMVEDRAFT_v1g137575</name>
</gene>
<dbReference type="STRING" id="45351.A7SY55"/>
<comment type="cofactor">
    <cofactor evidence="1">
        <name>pyridoxal 5'-phosphate</name>
        <dbReference type="ChEBI" id="CHEBI:597326"/>
    </cofactor>
</comment>
<dbReference type="HOGENOM" id="CLU_1492736_0_0_1"/>
<dbReference type="EMBL" id="DS469910">
    <property type="protein sequence ID" value="EDO31358.1"/>
    <property type="molecule type" value="Genomic_DNA"/>
</dbReference>
<evidence type="ECO:0000256" key="2">
    <source>
        <dbReference type="ARBA" id="ARBA00008954"/>
    </source>
</evidence>
<dbReference type="OMA" id="FENTEIR"/>
<dbReference type="eggNOG" id="KOG1405">
    <property type="taxonomic scope" value="Eukaryota"/>
</dbReference>
<dbReference type="PhylomeDB" id="A7SY55"/>
<dbReference type="InterPro" id="IPR015421">
    <property type="entry name" value="PyrdxlP-dep_Trfase_major"/>
</dbReference>
<dbReference type="Pfam" id="PF00202">
    <property type="entry name" value="Aminotran_3"/>
    <property type="match status" value="2"/>
</dbReference>
<sequence length="180" mass="20056">TAFIVDEVQTGVGSTGKFWAHEHWDLDEAPDFVTFSKKMAIGGFYYKHEFRPRIQFVFGCCMSQRTSRIHSSSVEFRGGKLSLLYTADVGKERLKGRHPEFVSKARGLGTFCGIDLPDLETRTKFLGLMRNNGVDMDGCGVKTVRFRPALIFGHKHLDLAVNTMDSVLNGMKGSQKTASA</sequence>
<dbReference type="Gene3D" id="3.90.1150.10">
    <property type="entry name" value="Aspartate Aminotransferase, domain 1"/>
    <property type="match status" value="1"/>
</dbReference>
<dbReference type="Gene3D" id="3.40.640.10">
    <property type="entry name" value="Type I PLP-dependent aspartate aminotransferase-like (Major domain)"/>
    <property type="match status" value="1"/>
</dbReference>